<keyword evidence="2" id="KW-0175">Coiled coil</keyword>
<dbReference type="EMBL" id="VZUE01000326">
    <property type="protein sequence ID" value="NXV51312.1"/>
    <property type="molecule type" value="Genomic_DNA"/>
</dbReference>
<gene>
    <name evidence="4" type="primary">Krt75_2</name>
    <name evidence="4" type="ORF">URIAAL_R10696</name>
</gene>
<dbReference type="InterPro" id="IPR039008">
    <property type="entry name" value="IF_rod_dom"/>
</dbReference>
<evidence type="ECO:0000313" key="5">
    <source>
        <dbReference type="Proteomes" id="UP000535478"/>
    </source>
</evidence>
<dbReference type="InterPro" id="IPR032444">
    <property type="entry name" value="Keratin_2_head"/>
</dbReference>
<dbReference type="InterPro" id="IPR003054">
    <property type="entry name" value="Keratin_II"/>
</dbReference>
<feature type="non-terminal residue" evidence="4">
    <location>
        <position position="1"/>
    </location>
</feature>
<keyword evidence="5" id="KW-1185">Reference proteome</keyword>
<evidence type="ECO:0000256" key="2">
    <source>
        <dbReference type="ARBA" id="ARBA00023054"/>
    </source>
</evidence>
<dbReference type="GO" id="GO:0045109">
    <property type="term" value="P:intermediate filament organization"/>
    <property type="evidence" value="ECO:0007669"/>
    <property type="project" value="TreeGrafter"/>
</dbReference>
<comment type="caution">
    <text evidence="4">The sequence shown here is derived from an EMBL/GenBank/DDBJ whole genome shotgun (WGS) entry which is preliminary data.</text>
</comment>
<dbReference type="SUPFAM" id="SSF64593">
    <property type="entry name" value="Intermediate filament protein, coiled coil region"/>
    <property type="match status" value="2"/>
</dbReference>
<sequence>GLAMSFSAASAAMPVNRSSFSSMSMSRSSGGGVGRISGGFGSRSLHNLGASKRISMSGGYCSARPGYGYGSGHGGFAYRVGGAGFGLGGGCGPGGIQEVTVNQHLLVPLNLEIDPNMQRVRLEEKDQIKSLNNKFASFIDKVRFLEQQNKVLETKWSLLKDQKIVKNNLEPMFDAYISNMRRQLEALGGDRLRLSSELKAMQDAVEDFKIRYEEEINKRTTAENDFVLLKKDADAAYVNKVDLGTKVEALTDEINFLRALYEA</sequence>
<dbReference type="Pfam" id="PF16208">
    <property type="entry name" value="Keratin_2_head"/>
    <property type="match status" value="1"/>
</dbReference>
<dbReference type="Gene3D" id="1.20.5.1160">
    <property type="entry name" value="Vasodilator-stimulated phosphoprotein"/>
    <property type="match status" value="1"/>
</dbReference>
<dbReference type="FunFam" id="1.20.5.1160:FF:000001">
    <property type="entry name" value="Keratin type II"/>
    <property type="match status" value="1"/>
</dbReference>
<dbReference type="PRINTS" id="PR01276">
    <property type="entry name" value="TYPE2KERATIN"/>
</dbReference>
<dbReference type="Pfam" id="PF00038">
    <property type="entry name" value="Filament"/>
    <property type="match status" value="1"/>
</dbReference>
<keyword evidence="1" id="KW-0403">Intermediate filament</keyword>
<dbReference type="GO" id="GO:0005615">
    <property type="term" value="C:extracellular space"/>
    <property type="evidence" value="ECO:0007669"/>
    <property type="project" value="TreeGrafter"/>
</dbReference>
<evidence type="ECO:0000313" key="4">
    <source>
        <dbReference type="EMBL" id="NXV51312.1"/>
    </source>
</evidence>
<organism evidence="4 5">
    <name type="scientific">Uria aalge</name>
    <name type="common">Common mure</name>
    <name type="synonym">Colymbus aalge</name>
    <dbReference type="NCBI Taxonomy" id="13746"/>
    <lineage>
        <taxon>Eukaryota</taxon>
        <taxon>Metazoa</taxon>
        <taxon>Chordata</taxon>
        <taxon>Craniata</taxon>
        <taxon>Vertebrata</taxon>
        <taxon>Euteleostomi</taxon>
        <taxon>Archelosauria</taxon>
        <taxon>Archosauria</taxon>
        <taxon>Dinosauria</taxon>
        <taxon>Saurischia</taxon>
        <taxon>Theropoda</taxon>
        <taxon>Coelurosauria</taxon>
        <taxon>Aves</taxon>
        <taxon>Neognathae</taxon>
        <taxon>Neoaves</taxon>
        <taxon>Charadriiformes</taxon>
        <taxon>Alcidae</taxon>
        <taxon>Uria</taxon>
    </lineage>
</organism>
<dbReference type="PROSITE" id="PS51842">
    <property type="entry name" value="IF_ROD_2"/>
    <property type="match status" value="1"/>
</dbReference>
<dbReference type="PANTHER" id="PTHR45616">
    <property type="entry name" value="GATA-TYPE DOMAIN-CONTAINING PROTEIN"/>
    <property type="match status" value="1"/>
</dbReference>
<accession>A0A7L3UGY7</accession>
<evidence type="ECO:0000259" key="3">
    <source>
        <dbReference type="PROSITE" id="PS51842"/>
    </source>
</evidence>
<feature type="domain" description="IF rod" evidence="3">
    <location>
        <begin position="124"/>
        <end position="263"/>
    </location>
</feature>
<dbReference type="PANTHER" id="PTHR45616:SF19">
    <property type="entry name" value="KERATIN 90"/>
    <property type="match status" value="1"/>
</dbReference>
<dbReference type="GO" id="GO:0045095">
    <property type="term" value="C:keratin filament"/>
    <property type="evidence" value="ECO:0007669"/>
    <property type="project" value="InterPro"/>
</dbReference>
<dbReference type="Proteomes" id="UP000535478">
    <property type="component" value="Unassembled WGS sequence"/>
</dbReference>
<feature type="non-terminal residue" evidence="4">
    <location>
        <position position="263"/>
    </location>
</feature>
<name>A0A7L3UGY7_URIAL</name>
<dbReference type="GO" id="GO:0031424">
    <property type="term" value="P:keratinization"/>
    <property type="evidence" value="ECO:0007669"/>
    <property type="project" value="TreeGrafter"/>
</dbReference>
<evidence type="ECO:0000256" key="1">
    <source>
        <dbReference type="ARBA" id="ARBA00022754"/>
    </source>
</evidence>
<protein>
    <submittedName>
        <fullName evidence="4">K2C75 protein</fullName>
    </submittedName>
</protein>
<reference evidence="4 5" key="1">
    <citation type="submission" date="2019-09" db="EMBL/GenBank/DDBJ databases">
        <title>Bird 10,000 Genomes (B10K) Project - Family phase.</title>
        <authorList>
            <person name="Zhang G."/>
        </authorList>
    </citation>
    <scope>NUCLEOTIDE SEQUENCE [LARGE SCALE GENOMIC DNA]</scope>
    <source>
        <strain evidence="4">OUT-0019</strain>
        <tissue evidence="4">Blood</tissue>
    </source>
</reference>
<dbReference type="GO" id="GO:0030280">
    <property type="term" value="F:structural constituent of skin epidermis"/>
    <property type="evidence" value="ECO:0007669"/>
    <property type="project" value="TreeGrafter"/>
</dbReference>
<dbReference type="SMART" id="SM01391">
    <property type="entry name" value="Filament"/>
    <property type="match status" value="1"/>
</dbReference>
<proteinExistence type="predicted"/>
<dbReference type="AlphaFoldDB" id="A0A7L3UGY7"/>